<keyword evidence="1" id="KW-0812">Transmembrane</keyword>
<evidence type="ECO:0000256" key="1">
    <source>
        <dbReference type="SAM" id="Phobius"/>
    </source>
</evidence>
<dbReference type="EMBL" id="JAIWYP010000003">
    <property type="protein sequence ID" value="KAH3844787.1"/>
    <property type="molecule type" value="Genomic_DNA"/>
</dbReference>
<dbReference type="AlphaFoldDB" id="A0A9D4QW08"/>
<name>A0A9D4QW08_DREPO</name>
<keyword evidence="1" id="KW-1133">Transmembrane helix</keyword>
<dbReference type="InterPro" id="IPR011042">
    <property type="entry name" value="6-blade_b-propeller_TolB-like"/>
</dbReference>
<accession>A0A9D4QW08</accession>
<dbReference type="Gene3D" id="2.120.10.30">
    <property type="entry name" value="TolB, C-terminal domain"/>
    <property type="match status" value="1"/>
</dbReference>
<reference evidence="2" key="2">
    <citation type="submission" date="2020-11" db="EMBL/GenBank/DDBJ databases">
        <authorList>
            <person name="McCartney M.A."/>
            <person name="Auch B."/>
            <person name="Kono T."/>
            <person name="Mallez S."/>
            <person name="Becker A."/>
            <person name="Gohl D.M."/>
            <person name="Silverstein K.A.T."/>
            <person name="Koren S."/>
            <person name="Bechman K.B."/>
            <person name="Herman A."/>
            <person name="Abrahante J.E."/>
            <person name="Garbe J."/>
        </authorList>
    </citation>
    <scope>NUCLEOTIDE SEQUENCE</scope>
    <source>
        <strain evidence="2">Duluth1</strain>
        <tissue evidence="2">Whole animal</tissue>
    </source>
</reference>
<comment type="caution">
    <text evidence="2">The sequence shown here is derived from an EMBL/GenBank/DDBJ whole genome shotgun (WGS) entry which is preliminary data.</text>
</comment>
<keyword evidence="1" id="KW-0472">Membrane</keyword>
<reference evidence="2" key="1">
    <citation type="journal article" date="2019" name="bioRxiv">
        <title>The Genome of the Zebra Mussel, Dreissena polymorpha: A Resource for Invasive Species Research.</title>
        <authorList>
            <person name="McCartney M.A."/>
            <person name="Auch B."/>
            <person name="Kono T."/>
            <person name="Mallez S."/>
            <person name="Zhang Y."/>
            <person name="Obille A."/>
            <person name="Becker A."/>
            <person name="Abrahante J.E."/>
            <person name="Garbe J."/>
            <person name="Badalamenti J.P."/>
            <person name="Herman A."/>
            <person name="Mangelson H."/>
            <person name="Liachko I."/>
            <person name="Sullivan S."/>
            <person name="Sone E.D."/>
            <person name="Koren S."/>
            <person name="Silverstein K.A.T."/>
            <person name="Beckman K.B."/>
            <person name="Gohl D.M."/>
        </authorList>
    </citation>
    <scope>NUCLEOTIDE SEQUENCE</scope>
    <source>
        <strain evidence="2">Duluth1</strain>
        <tissue evidence="2">Whole animal</tissue>
    </source>
</reference>
<organism evidence="2 3">
    <name type="scientific">Dreissena polymorpha</name>
    <name type="common">Zebra mussel</name>
    <name type="synonym">Mytilus polymorpha</name>
    <dbReference type="NCBI Taxonomy" id="45954"/>
    <lineage>
        <taxon>Eukaryota</taxon>
        <taxon>Metazoa</taxon>
        <taxon>Spiralia</taxon>
        <taxon>Lophotrochozoa</taxon>
        <taxon>Mollusca</taxon>
        <taxon>Bivalvia</taxon>
        <taxon>Autobranchia</taxon>
        <taxon>Heteroconchia</taxon>
        <taxon>Euheterodonta</taxon>
        <taxon>Imparidentia</taxon>
        <taxon>Neoheterodontei</taxon>
        <taxon>Myida</taxon>
        <taxon>Dreissenoidea</taxon>
        <taxon>Dreissenidae</taxon>
        <taxon>Dreissena</taxon>
    </lineage>
</organism>
<gene>
    <name evidence="2" type="ORF">DPMN_087049</name>
</gene>
<protein>
    <submittedName>
        <fullName evidence="2">Uncharacterized protein</fullName>
    </submittedName>
</protein>
<dbReference type="SUPFAM" id="SSF63829">
    <property type="entry name" value="Calcium-dependent phosphotriesterase"/>
    <property type="match status" value="1"/>
</dbReference>
<sequence length="112" mass="12045">MIHELRSTYFYCISLLSVYTCAVSVAVSVDGSLLYMTSYSHHRLLTLSMDGTVLSSLKDPALLGPAGVHLSETGQLLVCGHHAHNVVHVDGEGRVVTLASKTDGLNGSWIVY</sequence>
<dbReference type="Proteomes" id="UP000828390">
    <property type="component" value="Unassembled WGS sequence"/>
</dbReference>
<evidence type="ECO:0000313" key="2">
    <source>
        <dbReference type="EMBL" id="KAH3844787.1"/>
    </source>
</evidence>
<feature type="transmembrane region" description="Helical" evidence="1">
    <location>
        <begin position="9"/>
        <end position="29"/>
    </location>
</feature>
<proteinExistence type="predicted"/>
<evidence type="ECO:0000313" key="3">
    <source>
        <dbReference type="Proteomes" id="UP000828390"/>
    </source>
</evidence>
<keyword evidence="3" id="KW-1185">Reference proteome</keyword>